<keyword evidence="4" id="KW-0210">Decarboxylase</keyword>
<keyword evidence="3" id="KW-0479">Metal-binding</keyword>
<dbReference type="Proteomes" id="UP001357485">
    <property type="component" value="Unassembled WGS sequence"/>
</dbReference>
<comment type="caution">
    <text evidence="8">The sequence shown here is derived from an EMBL/GenBank/DDBJ whole genome shotgun (WGS) entry which is preliminary data.</text>
</comment>
<evidence type="ECO:0000256" key="4">
    <source>
        <dbReference type="ARBA" id="ARBA00022793"/>
    </source>
</evidence>
<evidence type="ECO:0000256" key="2">
    <source>
        <dbReference type="ARBA" id="ARBA00007812"/>
    </source>
</evidence>
<dbReference type="Gene3D" id="3.40.50.970">
    <property type="match status" value="1"/>
</dbReference>
<evidence type="ECO:0000256" key="5">
    <source>
        <dbReference type="ARBA" id="ARBA00022842"/>
    </source>
</evidence>
<dbReference type="InterPro" id="IPR012110">
    <property type="entry name" value="PDC/IPDC-like"/>
</dbReference>
<dbReference type="SUPFAM" id="SSF52518">
    <property type="entry name" value="Thiamin diphosphate-binding fold (THDP-binding)"/>
    <property type="match status" value="1"/>
</dbReference>
<organism evidence="8 9">
    <name type="scientific">Cryomyces antarcticus</name>
    <dbReference type="NCBI Taxonomy" id="329879"/>
    <lineage>
        <taxon>Eukaryota</taxon>
        <taxon>Fungi</taxon>
        <taxon>Dikarya</taxon>
        <taxon>Ascomycota</taxon>
        <taxon>Pezizomycotina</taxon>
        <taxon>Dothideomycetes</taxon>
        <taxon>Dothideomycetes incertae sedis</taxon>
        <taxon>Cryomyces</taxon>
    </lineage>
</organism>
<dbReference type="PANTHER" id="PTHR43452">
    <property type="entry name" value="PYRUVATE DECARBOXYLASE"/>
    <property type="match status" value="1"/>
</dbReference>
<evidence type="ECO:0000256" key="7">
    <source>
        <dbReference type="ARBA" id="ARBA00023239"/>
    </source>
</evidence>
<comment type="cofactor">
    <cofactor evidence="1">
        <name>thiamine diphosphate</name>
        <dbReference type="ChEBI" id="CHEBI:58937"/>
    </cofactor>
</comment>
<protein>
    <submittedName>
        <fullName evidence="8">Uncharacterized protein</fullName>
    </submittedName>
</protein>
<keyword evidence="6" id="KW-0786">Thiamine pyrophosphate</keyword>
<keyword evidence="5" id="KW-0460">Magnesium</keyword>
<gene>
    <name evidence="8" type="ORF">LTR16_003531</name>
</gene>
<reference evidence="8 9" key="1">
    <citation type="submission" date="2023-08" db="EMBL/GenBank/DDBJ databases">
        <title>Black Yeasts Isolated from many extreme environments.</title>
        <authorList>
            <person name="Coleine C."/>
            <person name="Stajich J.E."/>
            <person name="Selbmann L."/>
        </authorList>
    </citation>
    <scope>NUCLEOTIDE SEQUENCE [LARGE SCALE GENOMIC DNA]</scope>
    <source>
        <strain evidence="8 9">CCFEE 536</strain>
    </source>
</reference>
<evidence type="ECO:0000313" key="9">
    <source>
        <dbReference type="Proteomes" id="UP001357485"/>
    </source>
</evidence>
<comment type="similarity">
    <text evidence="2">Belongs to the TPP enzyme family.</text>
</comment>
<dbReference type="PANTHER" id="PTHR43452:SF30">
    <property type="entry name" value="PYRUVATE DECARBOXYLASE ISOZYME 1-RELATED"/>
    <property type="match status" value="1"/>
</dbReference>
<evidence type="ECO:0000256" key="3">
    <source>
        <dbReference type="ARBA" id="ARBA00022723"/>
    </source>
</evidence>
<sequence length="83" mass="8891">MALAGTTSGELSALNGVAGAMTEQVKLIHVVGQTSRKMQRNHMMIHHSIGPTPDHQVYNKMSEPARVAAAELLDEKTAPAEID</sequence>
<proteinExistence type="inferred from homology"/>
<evidence type="ECO:0000256" key="1">
    <source>
        <dbReference type="ARBA" id="ARBA00001964"/>
    </source>
</evidence>
<keyword evidence="9" id="KW-1185">Reference proteome</keyword>
<feature type="non-terminal residue" evidence="8">
    <location>
        <position position="83"/>
    </location>
</feature>
<dbReference type="EMBL" id="JAVRRA010000378">
    <property type="protein sequence ID" value="KAK5288049.1"/>
    <property type="molecule type" value="Genomic_DNA"/>
</dbReference>
<evidence type="ECO:0000313" key="8">
    <source>
        <dbReference type="EMBL" id="KAK5288049.1"/>
    </source>
</evidence>
<accession>A0ABR0M6N9</accession>
<dbReference type="InterPro" id="IPR029061">
    <property type="entry name" value="THDP-binding"/>
</dbReference>
<name>A0ABR0M6N9_9PEZI</name>
<keyword evidence="7" id="KW-0456">Lyase</keyword>
<evidence type="ECO:0000256" key="6">
    <source>
        <dbReference type="ARBA" id="ARBA00023052"/>
    </source>
</evidence>